<organism evidence="2 3">
    <name type="scientific">Lentithecium fluviatile CBS 122367</name>
    <dbReference type="NCBI Taxonomy" id="1168545"/>
    <lineage>
        <taxon>Eukaryota</taxon>
        <taxon>Fungi</taxon>
        <taxon>Dikarya</taxon>
        <taxon>Ascomycota</taxon>
        <taxon>Pezizomycotina</taxon>
        <taxon>Dothideomycetes</taxon>
        <taxon>Pleosporomycetidae</taxon>
        <taxon>Pleosporales</taxon>
        <taxon>Massarineae</taxon>
        <taxon>Lentitheciaceae</taxon>
        <taxon>Lentithecium</taxon>
    </lineage>
</organism>
<dbReference type="OrthoDB" id="444631at2759"/>
<dbReference type="AlphaFoldDB" id="A0A6G1JHH6"/>
<feature type="transmembrane region" description="Helical" evidence="1">
    <location>
        <begin position="101"/>
        <end position="123"/>
    </location>
</feature>
<feature type="transmembrane region" description="Helical" evidence="1">
    <location>
        <begin position="31"/>
        <end position="50"/>
    </location>
</feature>
<sequence length="152" mass="17175">MLSSLMMHDGRLERCRGITVGLRDHLMAFEITMWVLCGLAALFLASRFTIRLSAKWRLMVNDYFLIAALPMLLAASGLLHCTFGALSIFADAELSIPDTSATIRLTAAVELLWVTIYSVKICFLAQFKFFKPPYAYVNVHLTRYYWATVGLL</sequence>
<evidence type="ECO:0000313" key="3">
    <source>
        <dbReference type="Proteomes" id="UP000799291"/>
    </source>
</evidence>
<keyword evidence="1" id="KW-1133">Transmembrane helix</keyword>
<feature type="transmembrane region" description="Helical" evidence="1">
    <location>
        <begin position="62"/>
        <end position="89"/>
    </location>
</feature>
<evidence type="ECO:0000256" key="1">
    <source>
        <dbReference type="SAM" id="Phobius"/>
    </source>
</evidence>
<keyword evidence="3" id="KW-1185">Reference proteome</keyword>
<reference evidence="2" key="1">
    <citation type="journal article" date="2020" name="Stud. Mycol.">
        <title>101 Dothideomycetes genomes: a test case for predicting lifestyles and emergence of pathogens.</title>
        <authorList>
            <person name="Haridas S."/>
            <person name="Albert R."/>
            <person name="Binder M."/>
            <person name="Bloem J."/>
            <person name="Labutti K."/>
            <person name="Salamov A."/>
            <person name="Andreopoulos B."/>
            <person name="Baker S."/>
            <person name="Barry K."/>
            <person name="Bills G."/>
            <person name="Bluhm B."/>
            <person name="Cannon C."/>
            <person name="Castanera R."/>
            <person name="Culley D."/>
            <person name="Daum C."/>
            <person name="Ezra D."/>
            <person name="Gonzalez J."/>
            <person name="Henrissat B."/>
            <person name="Kuo A."/>
            <person name="Liang C."/>
            <person name="Lipzen A."/>
            <person name="Lutzoni F."/>
            <person name="Magnuson J."/>
            <person name="Mondo S."/>
            <person name="Nolan M."/>
            <person name="Ohm R."/>
            <person name="Pangilinan J."/>
            <person name="Park H.-J."/>
            <person name="Ramirez L."/>
            <person name="Alfaro M."/>
            <person name="Sun H."/>
            <person name="Tritt A."/>
            <person name="Yoshinaga Y."/>
            <person name="Zwiers L.-H."/>
            <person name="Turgeon B."/>
            <person name="Goodwin S."/>
            <person name="Spatafora J."/>
            <person name="Crous P."/>
            <person name="Grigoriev I."/>
        </authorList>
    </citation>
    <scope>NUCLEOTIDE SEQUENCE</scope>
    <source>
        <strain evidence="2">CBS 122367</strain>
    </source>
</reference>
<gene>
    <name evidence="2" type="ORF">K458DRAFT_96349</name>
</gene>
<dbReference type="EMBL" id="MU005571">
    <property type="protein sequence ID" value="KAF2689898.1"/>
    <property type="molecule type" value="Genomic_DNA"/>
</dbReference>
<protein>
    <submittedName>
        <fullName evidence="2">Uncharacterized protein</fullName>
    </submittedName>
</protein>
<accession>A0A6G1JHH6</accession>
<evidence type="ECO:0000313" key="2">
    <source>
        <dbReference type="EMBL" id="KAF2689898.1"/>
    </source>
</evidence>
<name>A0A6G1JHH6_9PLEO</name>
<proteinExistence type="predicted"/>
<dbReference type="Proteomes" id="UP000799291">
    <property type="component" value="Unassembled WGS sequence"/>
</dbReference>
<keyword evidence="1" id="KW-0472">Membrane</keyword>
<keyword evidence="1" id="KW-0812">Transmembrane</keyword>